<comment type="caution">
    <text evidence="2">The sequence shown here is derived from an EMBL/GenBank/DDBJ whole genome shotgun (WGS) entry which is preliminary data.</text>
</comment>
<evidence type="ECO:0000259" key="1">
    <source>
        <dbReference type="Pfam" id="PF01965"/>
    </source>
</evidence>
<evidence type="ECO:0000313" key="3">
    <source>
        <dbReference type="Proteomes" id="UP000239471"/>
    </source>
</evidence>
<dbReference type="NCBIfam" id="TIGR01383">
    <property type="entry name" value="not_thiJ"/>
    <property type="match status" value="1"/>
</dbReference>
<dbReference type="InterPro" id="IPR050325">
    <property type="entry name" value="Prot/Nucl_acid_deglycase"/>
</dbReference>
<dbReference type="Pfam" id="PF01965">
    <property type="entry name" value="DJ-1_PfpI"/>
    <property type="match status" value="1"/>
</dbReference>
<accession>A0A2T0BIL8</accession>
<reference evidence="2 3" key="1">
    <citation type="submission" date="2018-03" db="EMBL/GenBank/DDBJ databases">
        <title>Genome sequence of Clostridium vincentii DSM 10228.</title>
        <authorList>
            <person name="Poehlein A."/>
            <person name="Daniel R."/>
        </authorList>
    </citation>
    <scope>NUCLEOTIDE SEQUENCE [LARGE SCALE GENOMIC DNA]</scope>
    <source>
        <strain evidence="2 3">DSM 10228</strain>
    </source>
</reference>
<dbReference type="RefSeq" id="WP_106058719.1">
    <property type="nucleotide sequence ID" value="NZ_PVXQ01000005.1"/>
</dbReference>
<protein>
    <submittedName>
        <fullName evidence="2">Chaperone protein YajL</fullName>
    </submittedName>
</protein>
<dbReference type="Gene3D" id="3.40.50.880">
    <property type="match status" value="1"/>
</dbReference>
<dbReference type="OrthoDB" id="9800516at2"/>
<organism evidence="2 3">
    <name type="scientific">Clostridium vincentii</name>
    <dbReference type="NCBI Taxonomy" id="52704"/>
    <lineage>
        <taxon>Bacteria</taxon>
        <taxon>Bacillati</taxon>
        <taxon>Bacillota</taxon>
        <taxon>Clostridia</taxon>
        <taxon>Eubacteriales</taxon>
        <taxon>Clostridiaceae</taxon>
        <taxon>Clostridium</taxon>
    </lineage>
</organism>
<feature type="domain" description="DJ-1/PfpI" evidence="1">
    <location>
        <begin position="2"/>
        <end position="161"/>
    </location>
</feature>
<gene>
    <name evidence="2" type="primary">yajL_3</name>
    <name evidence="2" type="ORF">CLVI_06850</name>
</gene>
<dbReference type="PANTHER" id="PTHR48094:SF12">
    <property type="entry name" value="PARKINSON DISEASE PROTEIN 7 HOMOLOG"/>
    <property type="match status" value="1"/>
</dbReference>
<dbReference type="PANTHER" id="PTHR48094">
    <property type="entry name" value="PROTEIN/NUCLEIC ACID DEGLYCASE DJ-1-RELATED"/>
    <property type="match status" value="1"/>
</dbReference>
<evidence type="ECO:0000313" key="2">
    <source>
        <dbReference type="EMBL" id="PRR83738.1"/>
    </source>
</evidence>
<name>A0A2T0BIL8_9CLOT</name>
<keyword evidence="3" id="KW-1185">Reference proteome</keyword>
<dbReference type="InterPro" id="IPR029062">
    <property type="entry name" value="Class_I_gatase-like"/>
</dbReference>
<dbReference type="EMBL" id="PVXQ01000005">
    <property type="protein sequence ID" value="PRR83738.1"/>
    <property type="molecule type" value="Genomic_DNA"/>
</dbReference>
<dbReference type="InterPro" id="IPR006287">
    <property type="entry name" value="DJ-1"/>
</dbReference>
<dbReference type="GO" id="GO:0005737">
    <property type="term" value="C:cytoplasm"/>
    <property type="evidence" value="ECO:0007669"/>
    <property type="project" value="TreeGrafter"/>
</dbReference>
<dbReference type="CDD" id="cd03135">
    <property type="entry name" value="GATase1_DJ-1"/>
    <property type="match status" value="1"/>
</dbReference>
<dbReference type="Proteomes" id="UP000239471">
    <property type="component" value="Unassembled WGS sequence"/>
</dbReference>
<dbReference type="InterPro" id="IPR002818">
    <property type="entry name" value="DJ-1/PfpI"/>
</dbReference>
<sequence length="184" mass="20341">MKKVAILLANGYEESETLTIVDILRRAEIICDMFSTGDLMITGSHNITVLADKLINDEIQHYDMIVFPGGLPGATNLASDERVLDLVKYFNQEHKLIAAICAGPLVLAAADIIKERTITAYPGYDQKVGACNFKEDNVVVDDNIITSRGPATTYAFAYKLVDVLGFDSEDVKQRMVYRNAFDAE</sequence>
<dbReference type="AlphaFoldDB" id="A0A2T0BIL8"/>
<dbReference type="SUPFAM" id="SSF52317">
    <property type="entry name" value="Class I glutamine amidotransferase-like"/>
    <property type="match status" value="1"/>
</dbReference>
<proteinExistence type="predicted"/>